<protein>
    <submittedName>
        <fullName evidence="1">Variable surface protein</fullName>
    </submittedName>
</protein>
<gene>
    <name evidence="1" type="ORF">PGO_004000</name>
</gene>
<comment type="caution">
    <text evidence="1">The sequence shown here is derived from an EMBL/GenBank/DDBJ whole genome shotgun (WGS) entry which is preliminary data.</text>
</comment>
<keyword evidence="2" id="KW-1185">Reference proteome</keyword>
<sequence length="241" mass="28484">MGGNIFGTLDSYFSLYKHIMDNVDDTRNIYSNECKHIQEMGKEDDHHLKYIKRICLNWFPYLLQIQFKGEKERREGLQYMYYWLYRYYKNDDIVEEDLNTLYKKLITRYNQTSFAQRTGKPTLPDDINGQQWEILIDICKLNTELNNIKKFLFDSSEKQIYCDYAKGRIDTCMQHIVACNSNSSPTICKIFINIKNEINEIILEKGCYNINKQISPSSNFQNESLDSSRTNNSGTIIIFTV</sequence>
<evidence type="ECO:0000313" key="1">
    <source>
        <dbReference type="EMBL" id="GAW84614.1"/>
    </source>
</evidence>
<dbReference type="RefSeq" id="XP_028547203.1">
    <property type="nucleotide sequence ID" value="XM_028691402.1"/>
</dbReference>
<dbReference type="GeneID" id="39745422"/>
<accession>A0A1Y1JXV4</accession>
<reference evidence="2" key="1">
    <citation type="submission" date="2017-04" db="EMBL/GenBank/DDBJ databases">
        <title>Plasmodium gonderi genome.</title>
        <authorList>
            <person name="Arisue N."/>
            <person name="Honma H."/>
            <person name="Kawai S."/>
            <person name="Tougan T."/>
            <person name="Tanabe K."/>
            <person name="Horii T."/>
        </authorList>
    </citation>
    <scope>NUCLEOTIDE SEQUENCE [LARGE SCALE GENOMIC DNA]</scope>
    <source>
        <strain evidence="2">ATCC 30045</strain>
    </source>
</reference>
<evidence type="ECO:0000313" key="2">
    <source>
        <dbReference type="Proteomes" id="UP000195521"/>
    </source>
</evidence>
<dbReference type="Proteomes" id="UP000195521">
    <property type="component" value="Unassembled WGS sequence"/>
</dbReference>
<proteinExistence type="predicted"/>
<organism evidence="1 2">
    <name type="scientific">Plasmodium gonderi</name>
    <dbReference type="NCBI Taxonomy" id="77519"/>
    <lineage>
        <taxon>Eukaryota</taxon>
        <taxon>Sar</taxon>
        <taxon>Alveolata</taxon>
        <taxon>Apicomplexa</taxon>
        <taxon>Aconoidasida</taxon>
        <taxon>Haemosporida</taxon>
        <taxon>Plasmodiidae</taxon>
        <taxon>Plasmodium</taxon>
        <taxon>Plasmodium (Plasmodium)</taxon>
    </lineage>
</organism>
<feature type="non-terminal residue" evidence="1">
    <location>
        <position position="241"/>
    </location>
</feature>
<dbReference type="EMBL" id="BDQF01000511">
    <property type="protein sequence ID" value="GAW84614.1"/>
    <property type="molecule type" value="Genomic_DNA"/>
</dbReference>
<name>A0A1Y1JXV4_PLAGO</name>
<dbReference type="AlphaFoldDB" id="A0A1Y1JXV4"/>